<name>A0A8G1XBX5_9ACTN</name>
<dbReference type="GO" id="GO:0003677">
    <property type="term" value="F:DNA binding"/>
    <property type="evidence" value="ECO:0007669"/>
    <property type="project" value="UniProtKB-KW"/>
</dbReference>
<gene>
    <name evidence="3" type="ORF">EDD39_2942</name>
</gene>
<dbReference type="Proteomes" id="UP000267408">
    <property type="component" value="Unassembled WGS sequence"/>
</dbReference>
<evidence type="ECO:0000256" key="1">
    <source>
        <dbReference type="ARBA" id="ARBA00023125"/>
    </source>
</evidence>
<dbReference type="PROSITE" id="PS50043">
    <property type="entry name" value="HTH_LUXR_2"/>
    <property type="match status" value="1"/>
</dbReference>
<proteinExistence type="predicted"/>
<dbReference type="InterPro" id="IPR016032">
    <property type="entry name" value="Sig_transdc_resp-reg_C-effctor"/>
</dbReference>
<evidence type="ECO:0000313" key="4">
    <source>
        <dbReference type="Proteomes" id="UP000267408"/>
    </source>
</evidence>
<dbReference type="OrthoDB" id="4069167at2"/>
<dbReference type="RefSeq" id="WP_123556228.1">
    <property type="nucleotide sequence ID" value="NZ_RJVJ01000001.1"/>
</dbReference>
<dbReference type="SMART" id="SM00421">
    <property type="entry name" value="HTH_LUXR"/>
    <property type="match status" value="2"/>
</dbReference>
<comment type="caution">
    <text evidence="3">The sequence shown here is derived from an EMBL/GenBank/DDBJ whole genome shotgun (WGS) entry which is preliminary data.</text>
</comment>
<dbReference type="Pfam" id="PF00196">
    <property type="entry name" value="GerE"/>
    <property type="match status" value="1"/>
</dbReference>
<feature type="domain" description="HTH luxR-type" evidence="2">
    <location>
        <begin position="79"/>
        <end position="144"/>
    </location>
</feature>
<dbReference type="EMBL" id="RJVJ01000001">
    <property type="protein sequence ID" value="ROR44735.1"/>
    <property type="molecule type" value="Genomic_DNA"/>
</dbReference>
<sequence length="174" mass="17902">MPETLPQRPDLSAAEIVLLRQVAGGHLNAAVSRATGIPEKEVTAAITALTAKLGTAHRHRAAALGVGWGWVREQDVPVSHPTGITLPAQQKAVLTGLVAGEEPKETATRLGLTEGTVRNYVQKILAALGARSRQQAAARALLTGIAPLSALGDGWPDTTLGAADVDTEQSAGAS</sequence>
<evidence type="ECO:0000313" key="3">
    <source>
        <dbReference type="EMBL" id="ROR44735.1"/>
    </source>
</evidence>
<dbReference type="InterPro" id="IPR036388">
    <property type="entry name" value="WH-like_DNA-bd_sf"/>
</dbReference>
<dbReference type="GO" id="GO:0006355">
    <property type="term" value="P:regulation of DNA-templated transcription"/>
    <property type="evidence" value="ECO:0007669"/>
    <property type="project" value="InterPro"/>
</dbReference>
<dbReference type="AlphaFoldDB" id="A0A8G1XBX5"/>
<reference evidence="3 4" key="1">
    <citation type="submission" date="2018-11" db="EMBL/GenBank/DDBJ databases">
        <title>Sequencing the genomes of 1000 actinobacteria strains.</title>
        <authorList>
            <person name="Klenk H.-P."/>
        </authorList>
    </citation>
    <scope>NUCLEOTIDE SEQUENCE [LARGE SCALE GENOMIC DNA]</scope>
    <source>
        <strain evidence="3 4">DSM 44780</strain>
    </source>
</reference>
<evidence type="ECO:0000259" key="2">
    <source>
        <dbReference type="PROSITE" id="PS50043"/>
    </source>
</evidence>
<dbReference type="SUPFAM" id="SSF46894">
    <property type="entry name" value="C-terminal effector domain of the bipartite response regulators"/>
    <property type="match status" value="2"/>
</dbReference>
<dbReference type="Gene3D" id="1.10.10.10">
    <property type="entry name" value="Winged helix-like DNA-binding domain superfamily/Winged helix DNA-binding domain"/>
    <property type="match status" value="2"/>
</dbReference>
<protein>
    <submittedName>
        <fullName evidence="3">Regulatory LuxR family protein</fullName>
    </submittedName>
</protein>
<keyword evidence="1" id="KW-0238">DNA-binding</keyword>
<dbReference type="InterPro" id="IPR039420">
    <property type="entry name" value="WalR-like"/>
</dbReference>
<dbReference type="PANTHER" id="PTHR43214">
    <property type="entry name" value="TWO-COMPONENT RESPONSE REGULATOR"/>
    <property type="match status" value="1"/>
</dbReference>
<accession>A0A8G1XBX5</accession>
<organism evidence="3 4">
    <name type="scientific">Kitasatospora cineracea</name>
    <dbReference type="NCBI Taxonomy" id="88074"/>
    <lineage>
        <taxon>Bacteria</taxon>
        <taxon>Bacillati</taxon>
        <taxon>Actinomycetota</taxon>
        <taxon>Actinomycetes</taxon>
        <taxon>Kitasatosporales</taxon>
        <taxon>Streptomycetaceae</taxon>
        <taxon>Kitasatospora</taxon>
    </lineage>
</organism>
<dbReference type="InterPro" id="IPR000792">
    <property type="entry name" value="Tscrpt_reg_LuxR_C"/>
</dbReference>